<feature type="compositionally biased region" description="Basic and acidic residues" evidence="1">
    <location>
        <begin position="417"/>
        <end position="428"/>
    </location>
</feature>
<gene>
    <name evidence="2" type="ORF">CLIM01_14575</name>
</gene>
<dbReference type="EMBL" id="JARUPT010000964">
    <property type="protein sequence ID" value="KAK0368066.1"/>
    <property type="molecule type" value="Genomic_DNA"/>
</dbReference>
<evidence type="ECO:0000313" key="3">
    <source>
        <dbReference type="Proteomes" id="UP001169217"/>
    </source>
</evidence>
<accession>A0ABQ9P8U8</accession>
<feature type="compositionally biased region" description="Polar residues" evidence="1">
    <location>
        <begin position="215"/>
        <end position="229"/>
    </location>
</feature>
<sequence>MSVNLDNICFYQPPTPVVNHRASKNKENRSISKRLSVMGEVPIQFATASSTFHGVTSPTIDPVDLTSEVRVGPVGNILENRDSTSSSIVGDVGLDRLSSVPVNEPTTSDTMVESMAAGTSVAHSLIRVPNVTAFQPLVLTEASDNLLPESGFTGEIEPYMAGSGQIDDHAAFTPETTLETQSENATSPSRREQQIDLSSGPPRSALPAWLESCRSPRTSNKQTPQSSGNVMAASRMSGFIMQSTEDGSIFRALSPSTSTPSRQRRYSVTLADIGRPVPGQTTPETIGVSVVDQHLGSSTAEAEPESAAEPSSTSRASSTAPQGVDDFEDAALISPTAPPSPTPSTSSFPSPARSTPALRRSCRVKAPIGGYAEIESDAESNVNERPDMSPDEDRPFGRRNHHSDSSGQLGHKRRNTCLHEDSVRDTRASKRFRRSQRTSNHTPKSKRQSQQIAEYMKEIGGVSPPQSENASHENILATFDEFSVPDAPLANFVFKRVVEAEKKTILMQFEDASICHRCRNPLQVLQPSSPSLPEAGLSRSPRRRKPRFSEAEDRLLRHLKKEENLSWKGIHREFSRRFQGRSMQTLQVHYSTKLNH</sequence>
<proteinExistence type="predicted"/>
<protein>
    <recommendedName>
        <fullName evidence="4">Myb-like domain-containing protein</fullName>
    </recommendedName>
</protein>
<dbReference type="Proteomes" id="UP001169217">
    <property type="component" value="Unassembled WGS sequence"/>
</dbReference>
<evidence type="ECO:0008006" key="4">
    <source>
        <dbReference type="Google" id="ProtNLM"/>
    </source>
</evidence>
<organism evidence="2 3">
    <name type="scientific">Colletotrichum limetticola</name>
    <dbReference type="NCBI Taxonomy" id="1209924"/>
    <lineage>
        <taxon>Eukaryota</taxon>
        <taxon>Fungi</taxon>
        <taxon>Dikarya</taxon>
        <taxon>Ascomycota</taxon>
        <taxon>Pezizomycotina</taxon>
        <taxon>Sordariomycetes</taxon>
        <taxon>Hypocreomycetidae</taxon>
        <taxon>Glomerellales</taxon>
        <taxon>Glomerellaceae</taxon>
        <taxon>Colletotrichum</taxon>
        <taxon>Colletotrichum acutatum species complex</taxon>
    </lineage>
</organism>
<feature type="compositionally biased region" description="Low complexity" evidence="1">
    <location>
        <begin position="297"/>
        <end position="321"/>
    </location>
</feature>
<evidence type="ECO:0000313" key="2">
    <source>
        <dbReference type="EMBL" id="KAK0368066.1"/>
    </source>
</evidence>
<reference evidence="2" key="1">
    <citation type="submission" date="2023-04" db="EMBL/GenBank/DDBJ databases">
        <title>Colletotrichum limetticola genome sequence.</title>
        <authorList>
            <person name="Baroncelli R."/>
        </authorList>
    </citation>
    <scope>NUCLEOTIDE SEQUENCE</scope>
    <source>
        <strain evidence="2">KLA-Anderson</strain>
    </source>
</reference>
<feature type="compositionally biased region" description="Polar residues" evidence="1">
    <location>
        <begin position="437"/>
        <end position="450"/>
    </location>
</feature>
<evidence type="ECO:0000256" key="1">
    <source>
        <dbReference type="SAM" id="MobiDB-lite"/>
    </source>
</evidence>
<comment type="caution">
    <text evidence="2">The sequence shown here is derived from an EMBL/GenBank/DDBJ whole genome shotgun (WGS) entry which is preliminary data.</text>
</comment>
<keyword evidence="3" id="KW-1185">Reference proteome</keyword>
<feature type="compositionally biased region" description="Polar residues" evidence="1">
    <location>
        <begin position="176"/>
        <end position="188"/>
    </location>
</feature>
<name>A0ABQ9P8U8_9PEZI</name>
<feature type="region of interest" description="Disordered" evidence="1">
    <location>
        <begin position="251"/>
        <end position="450"/>
    </location>
</feature>
<feature type="region of interest" description="Disordered" evidence="1">
    <location>
        <begin position="176"/>
        <end position="230"/>
    </location>
</feature>
<feature type="region of interest" description="Disordered" evidence="1">
    <location>
        <begin position="525"/>
        <end position="549"/>
    </location>
</feature>
<feature type="compositionally biased region" description="Basic and acidic residues" evidence="1">
    <location>
        <begin position="382"/>
        <end position="396"/>
    </location>
</feature>
<feature type="compositionally biased region" description="Low complexity" evidence="1">
    <location>
        <begin position="343"/>
        <end position="357"/>
    </location>
</feature>